<dbReference type="Gene3D" id="1.25.40.10">
    <property type="entry name" value="Tetratricopeptide repeat domain"/>
    <property type="match status" value="1"/>
</dbReference>
<evidence type="ECO:0000313" key="4">
    <source>
        <dbReference type="Proteomes" id="UP000295182"/>
    </source>
</evidence>
<keyword evidence="1" id="KW-0802">TPR repeat</keyword>
<evidence type="ECO:0000313" key="3">
    <source>
        <dbReference type="EMBL" id="TCP19824.1"/>
    </source>
</evidence>
<accession>A0A4R2NFF3</accession>
<dbReference type="EMBL" id="SLXH01000003">
    <property type="protein sequence ID" value="TCP19824.1"/>
    <property type="molecule type" value="Genomic_DNA"/>
</dbReference>
<keyword evidence="4" id="KW-1185">Reference proteome</keyword>
<dbReference type="Proteomes" id="UP000295182">
    <property type="component" value="Unassembled WGS sequence"/>
</dbReference>
<dbReference type="SUPFAM" id="SSF48452">
    <property type="entry name" value="TPR-like"/>
    <property type="match status" value="1"/>
</dbReference>
<evidence type="ECO:0000256" key="1">
    <source>
        <dbReference type="PROSITE-ProRule" id="PRU00339"/>
    </source>
</evidence>
<dbReference type="InterPro" id="IPR019734">
    <property type="entry name" value="TPR_rpt"/>
</dbReference>
<name>A0A4R2NFF3_9BURK</name>
<feature type="repeat" description="TPR" evidence="1">
    <location>
        <begin position="47"/>
        <end position="80"/>
    </location>
</feature>
<dbReference type="OrthoDB" id="9802794at2"/>
<dbReference type="InterPro" id="IPR007074">
    <property type="entry name" value="LicD/FKTN/FKRP_NTP_transf"/>
</dbReference>
<sequence length="365" mass="39379">MQQVIQPPPVVPLDAGCAQAQQWLQAGQAAQAWALLQQLAQAHPQQAVVPRLQGAVLSATGQHAQALAFYRAALALAPHDAQALAAAGSCLHLSGQLPQAVQYYRAALVWQCCAPLRAATPPPPPAFDSAAAEQRLWQVLAQLASAGIRAFATSGTLLGLVREGRLLPFDKDLDIGLPFDQMQAATALLLQNGWQRTGAPQGMVNPVMLHDGQGLSMDLCGFIAEQGSGAALGGFWLQGVPADWQRVTQYPVLHLHQQHRPEGAVWTVTHPETWLATLYGPDWRTPDPDFDTVIAAHNLRGFSVLTQCYAFSRIYDAWLKGRLPKAAALVRHSLRHLPEDALLLQVQQHLATQQARAAVAAEDAQ</sequence>
<proteinExistence type="predicted"/>
<dbReference type="PROSITE" id="PS50005">
    <property type="entry name" value="TPR"/>
    <property type="match status" value="1"/>
</dbReference>
<dbReference type="InterPro" id="IPR011990">
    <property type="entry name" value="TPR-like_helical_dom_sf"/>
</dbReference>
<evidence type="ECO:0000259" key="2">
    <source>
        <dbReference type="Pfam" id="PF04991"/>
    </source>
</evidence>
<gene>
    <name evidence="3" type="ORF">EV674_10354</name>
</gene>
<reference evidence="3 4" key="1">
    <citation type="submission" date="2019-03" db="EMBL/GenBank/DDBJ databases">
        <title>Genomic Encyclopedia of Type Strains, Phase IV (KMG-IV): sequencing the most valuable type-strain genomes for metagenomic binning, comparative biology and taxonomic classification.</title>
        <authorList>
            <person name="Goeker M."/>
        </authorList>
    </citation>
    <scope>NUCLEOTIDE SEQUENCE [LARGE SCALE GENOMIC DNA]</scope>
    <source>
        <strain evidence="3 4">DSM 1837</strain>
    </source>
</reference>
<comment type="caution">
    <text evidence="3">The sequence shown here is derived from an EMBL/GenBank/DDBJ whole genome shotgun (WGS) entry which is preliminary data.</text>
</comment>
<organism evidence="3 4">
    <name type="scientific">Simplicispira metamorpha</name>
    <dbReference type="NCBI Taxonomy" id="80881"/>
    <lineage>
        <taxon>Bacteria</taxon>
        <taxon>Pseudomonadati</taxon>
        <taxon>Pseudomonadota</taxon>
        <taxon>Betaproteobacteria</taxon>
        <taxon>Burkholderiales</taxon>
        <taxon>Comamonadaceae</taxon>
        <taxon>Simplicispira</taxon>
    </lineage>
</organism>
<dbReference type="Pfam" id="PF04991">
    <property type="entry name" value="LicD"/>
    <property type="match status" value="1"/>
</dbReference>
<dbReference type="RefSeq" id="WP_119013922.1">
    <property type="nucleotide sequence ID" value="NZ_QXNC01000024.1"/>
</dbReference>
<dbReference type="AlphaFoldDB" id="A0A4R2NFF3"/>
<protein>
    <submittedName>
        <fullName evidence="3">LicD family protein</fullName>
    </submittedName>
</protein>
<dbReference type="GO" id="GO:0009100">
    <property type="term" value="P:glycoprotein metabolic process"/>
    <property type="evidence" value="ECO:0007669"/>
    <property type="project" value="UniProtKB-ARBA"/>
</dbReference>
<feature type="domain" description="LicD/FKTN/FKRP nucleotidyltransferase" evidence="2">
    <location>
        <begin position="146"/>
        <end position="183"/>
    </location>
</feature>